<evidence type="ECO:0000313" key="2">
    <source>
        <dbReference type="EMBL" id="AZS86691.1"/>
    </source>
</evidence>
<reference evidence="3 5" key="1">
    <citation type="submission" date="2018-04" db="EMBL/GenBank/DDBJ databases">
        <title>Complete genome sequences of Streptomyces griseoviridis K61 and characterization of antagonistic properties of biological control agents.</title>
        <authorList>
            <person name="Mariita R.M."/>
            <person name="Sello J.K."/>
        </authorList>
    </citation>
    <scope>NUCLEOTIDE SEQUENCE [LARGE SCALE GENOMIC DNA]</scope>
    <source>
        <strain evidence="3 5">K61</strain>
    </source>
</reference>
<dbReference type="Proteomes" id="UP000501753">
    <property type="component" value="Chromosome"/>
</dbReference>
<dbReference type="KEGG" id="sgd:ELQ87_22345"/>
<dbReference type="OrthoDB" id="4240184at2"/>
<feature type="region of interest" description="Disordered" evidence="1">
    <location>
        <begin position="48"/>
        <end position="96"/>
    </location>
</feature>
<gene>
    <name evidence="3" type="ORF">DDJ31_16920</name>
    <name evidence="2" type="ORF">ELQ87_22345</name>
</gene>
<dbReference type="AlphaFoldDB" id="A0A3Q9KV54"/>
<dbReference type="Proteomes" id="UP000271291">
    <property type="component" value="Chromosome"/>
</dbReference>
<accession>A0A3Q9KV54</accession>
<proteinExistence type="predicted"/>
<evidence type="ECO:0008006" key="6">
    <source>
        <dbReference type="Google" id="ProtNLM"/>
    </source>
</evidence>
<evidence type="ECO:0000313" key="5">
    <source>
        <dbReference type="Proteomes" id="UP000501753"/>
    </source>
</evidence>
<evidence type="ECO:0000313" key="3">
    <source>
        <dbReference type="EMBL" id="QCN86446.1"/>
    </source>
</evidence>
<dbReference type="EMBL" id="CP029078">
    <property type="protein sequence ID" value="QCN86446.1"/>
    <property type="molecule type" value="Genomic_DNA"/>
</dbReference>
<dbReference type="EMBL" id="CP034687">
    <property type="protein sequence ID" value="AZS86691.1"/>
    <property type="molecule type" value="Genomic_DNA"/>
</dbReference>
<evidence type="ECO:0000313" key="4">
    <source>
        <dbReference type="Proteomes" id="UP000271291"/>
    </source>
</evidence>
<protein>
    <recommendedName>
        <fullName evidence="6">CGNR zinc finger domain-containing protein</fullName>
    </recommendedName>
</protein>
<sequence length="96" mass="10859">MSAVCEATWVVGVDRRPNAVHCSRRCVTRAWRAREGFVRRTVTVTVARTPPDLTADQKQSSPVNRRDRRILSPTLGFERRAASRHGQRPCPAHGLR</sequence>
<organism evidence="2 4">
    <name type="scientific">Streptomyces griseoviridis</name>
    <dbReference type="NCBI Taxonomy" id="45398"/>
    <lineage>
        <taxon>Bacteria</taxon>
        <taxon>Bacillati</taxon>
        <taxon>Actinomycetota</taxon>
        <taxon>Actinomycetes</taxon>
        <taxon>Kitasatosporales</taxon>
        <taxon>Streptomycetaceae</taxon>
        <taxon>Streptomyces</taxon>
    </lineage>
</organism>
<keyword evidence="5" id="KW-1185">Reference proteome</keyword>
<evidence type="ECO:0000256" key="1">
    <source>
        <dbReference type="SAM" id="MobiDB-lite"/>
    </source>
</evidence>
<reference evidence="2 4" key="2">
    <citation type="submission" date="2018-12" db="EMBL/GenBank/DDBJ databases">
        <title>Streptomyces griseoviridis F1-27 complete genome.</title>
        <authorList>
            <person name="Mariita R.M."/>
            <person name="Sello J.K."/>
        </authorList>
    </citation>
    <scope>NUCLEOTIDE SEQUENCE [LARGE SCALE GENOMIC DNA]</scope>
    <source>
        <strain evidence="2 4">F1-27</strain>
    </source>
</reference>
<name>A0A3Q9KV54_STRGD</name>